<proteinExistence type="predicted"/>
<gene>
    <name evidence="3" type="ORF">C7C45_23525</name>
</gene>
<keyword evidence="2" id="KW-0472">Membrane</keyword>
<feature type="region of interest" description="Disordered" evidence="1">
    <location>
        <begin position="186"/>
        <end position="212"/>
    </location>
</feature>
<keyword evidence="4" id="KW-1185">Reference proteome</keyword>
<dbReference type="RefSeq" id="WP_110565869.1">
    <property type="nucleotide sequence ID" value="NZ_PYBV01000030.1"/>
</dbReference>
<dbReference type="AlphaFoldDB" id="A0A318NIC4"/>
<evidence type="ECO:0000256" key="2">
    <source>
        <dbReference type="SAM" id="Phobius"/>
    </source>
</evidence>
<feature type="transmembrane region" description="Helical" evidence="2">
    <location>
        <begin position="46"/>
        <end position="68"/>
    </location>
</feature>
<keyword evidence="2" id="KW-0812">Transmembrane</keyword>
<sequence>MKNHTDLMKSLADARPARLDPPGAAPLPFVLTDVSAPAGRTRRFRAAALIPAGGLAVAAVAAVAVVAVDPGGSTPTPGGPATSAEAVRPLTASEILLAAAERSSEDASGTGRYLVVRAESGSVLTVSSGTSTYEMTTRSSDESWLSRSGREPNRVISQNLGMTPLTPADAAAWRAAGSPEQVMVGKPLPTGEFGPGSPISISGGPRRSSSSDGAGIYAFGTTNVSVRDLEKLPTDPATLRTSLLKHFDGGGGDLPTDREQWLLRVASSLIADIPVSGPVRAAAFRLLATLPGVRSLGAVADQRGRMGQGFAFTSVSAATGSIEHRFVVDAATGRALGEESRVLRPAGTTARLEPGSLLGYNVVLEQKTTDETPPN</sequence>
<feature type="compositionally biased region" description="Low complexity" evidence="1">
    <location>
        <begin position="195"/>
        <end position="211"/>
    </location>
</feature>
<evidence type="ECO:0000313" key="4">
    <source>
        <dbReference type="Proteomes" id="UP000248333"/>
    </source>
</evidence>
<keyword evidence="2" id="KW-1133">Transmembrane helix</keyword>
<dbReference type="OrthoDB" id="3467914at2"/>
<protein>
    <recommendedName>
        <fullName evidence="5">CU044_5270 family protein</fullName>
    </recommendedName>
</protein>
<evidence type="ECO:0008006" key="5">
    <source>
        <dbReference type="Google" id="ProtNLM"/>
    </source>
</evidence>
<comment type="caution">
    <text evidence="3">The sequence shown here is derived from an EMBL/GenBank/DDBJ whole genome shotgun (WGS) entry which is preliminary data.</text>
</comment>
<accession>A0A318NIC4</accession>
<dbReference type="Proteomes" id="UP000248333">
    <property type="component" value="Unassembled WGS sequence"/>
</dbReference>
<reference evidence="3 4" key="1">
    <citation type="submission" date="2018-03" db="EMBL/GenBank/DDBJ databases">
        <title>Bioinformatic expansion and discovery of thiopeptide antibiotics.</title>
        <authorList>
            <person name="Schwalen C.J."/>
            <person name="Hudson G.A."/>
            <person name="Mitchell D.A."/>
        </authorList>
    </citation>
    <scope>NUCLEOTIDE SEQUENCE [LARGE SCALE GENOMIC DNA]</scope>
    <source>
        <strain evidence="3 4">NRRL 8041</strain>
    </source>
</reference>
<dbReference type="EMBL" id="PYBV01000030">
    <property type="protein sequence ID" value="PYC66866.1"/>
    <property type="molecule type" value="Genomic_DNA"/>
</dbReference>
<evidence type="ECO:0000313" key="3">
    <source>
        <dbReference type="EMBL" id="PYC66866.1"/>
    </source>
</evidence>
<evidence type="ECO:0000256" key="1">
    <source>
        <dbReference type="SAM" id="MobiDB-lite"/>
    </source>
</evidence>
<organism evidence="3 4">
    <name type="scientific">Micromonospora arborensis</name>
    <dbReference type="NCBI Taxonomy" id="2116518"/>
    <lineage>
        <taxon>Bacteria</taxon>
        <taxon>Bacillati</taxon>
        <taxon>Actinomycetota</taxon>
        <taxon>Actinomycetes</taxon>
        <taxon>Micromonosporales</taxon>
        <taxon>Micromonosporaceae</taxon>
        <taxon>Micromonospora</taxon>
    </lineage>
</organism>
<name>A0A318NIC4_9ACTN</name>
<dbReference type="InterPro" id="IPR047789">
    <property type="entry name" value="CU044_5270-like"/>
</dbReference>
<dbReference type="NCBIfam" id="NF038083">
    <property type="entry name" value="CU044_5270_fam"/>
    <property type="match status" value="1"/>
</dbReference>